<keyword evidence="10 15" id="KW-0833">Ubl conjugation pathway</keyword>
<evidence type="ECO:0000313" key="18">
    <source>
        <dbReference type="EMBL" id="EOO03135.1"/>
    </source>
</evidence>
<feature type="compositionally biased region" description="Polar residues" evidence="16">
    <location>
        <begin position="151"/>
        <end position="166"/>
    </location>
</feature>
<dbReference type="AlphaFoldDB" id="R8BUZ2"/>
<keyword evidence="7 15" id="KW-0479">Metal-binding</keyword>
<dbReference type="GO" id="GO:0005634">
    <property type="term" value="C:nucleus"/>
    <property type="evidence" value="ECO:0007669"/>
    <property type="project" value="UniProtKB-SubCell"/>
</dbReference>
<feature type="domain" description="Non-structural maintenance of chromosomes element 1 RING C4HC3-type" evidence="17">
    <location>
        <begin position="229"/>
        <end position="271"/>
    </location>
</feature>
<dbReference type="Pfam" id="PF08746">
    <property type="entry name" value="zf-RING-like"/>
    <property type="match status" value="1"/>
</dbReference>
<dbReference type="GO" id="GO:0030915">
    <property type="term" value="C:Smc5-Smc6 complex"/>
    <property type="evidence" value="ECO:0007669"/>
    <property type="project" value="UniProtKB-UniRule"/>
</dbReference>
<comment type="subunit">
    <text evidence="15">Component of the Smc5-Smc6 complex.</text>
</comment>
<evidence type="ECO:0000256" key="3">
    <source>
        <dbReference type="ARBA" id="ARBA00010258"/>
    </source>
</evidence>
<dbReference type="GO" id="GO:0061630">
    <property type="term" value="F:ubiquitin protein ligase activity"/>
    <property type="evidence" value="ECO:0007669"/>
    <property type="project" value="UniProtKB-EC"/>
</dbReference>
<keyword evidence="6 15" id="KW-0808">Transferase</keyword>
<dbReference type="PANTHER" id="PTHR20973">
    <property type="entry name" value="NON-SMC ELEMENT 1-RELATED"/>
    <property type="match status" value="1"/>
</dbReference>
<evidence type="ECO:0000259" key="17">
    <source>
        <dbReference type="Pfam" id="PF08746"/>
    </source>
</evidence>
<gene>
    <name evidence="18" type="ORF">UCRPA7_1349</name>
</gene>
<keyword evidence="12 15" id="KW-0233">DNA recombination</keyword>
<comment type="catalytic activity">
    <reaction evidence="1 15">
        <text>S-ubiquitinyl-[E2 ubiquitin-conjugating enzyme]-L-cysteine + [acceptor protein]-L-lysine = [E2 ubiquitin-conjugating enzyme]-L-cysteine + N(6)-ubiquitinyl-[acceptor protein]-L-lysine.</text>
        <dbReference type="EC" id="2.3.2.27"/>
    </reaction>
</comment>
<keyword evidence="19" id="KW-1185">Reference proteome</keyword>
<dbReference type="InterPro" id="IPR036388">
    <property type="entry name" value="WH-like_DNA-bd_sf"/>
</dbReference>
<evidence type="ECO:0000256" key="5">
    <source>
        <dbReference type="ARBA" id="ARBA00019422"/>
    </source>
</evidence>
<evidence type="ECO:0000256" key="9">
    <source>
        <dbReference type="ARBA" id="ARBA00022771"/>
    </source>
</evidence>
<evidence type="ECO:0000256" key="7">
    <source>
        <dbReference type="ARBA" id="ARBA00022723"/>
    </source>
</evidence>
<dbReference type="RefSeq" id="XP_007912121.1">
    <property type="nucleotide sequence ID" value="XM_007913930.1"/>
</dbReference>
<dbReference type="OrthoDB" id="185455at2759"/>
<comment type="subcellular location">
    <subcellularLocation>
        <location evidence="2 15">Nucleus</location>
    </subcellularLocation>
</comment>
<dbReference type="HOGENOM" id="CLU_045153_0_0_1"/>
<keyword evidence="8 15" id="KW-0227">DNA damage</keyword>
<dbReference type="KEGG" id="tmn:UCRPA7_1349"/>
<evidence type="ECO:0000313" key="19">
    <source>
        <dbReference type="Proteomes" id="UP000014074"/>
    </source>
</evidence>
<dbReference type="Gene3D" id="3.90.1150.220">
    <property type="match status" value="1"/>
</dbReference>
<evidence type="ECO:0000256" key="15">
    <source>
        <dbReference type="RuleBase" id="RU368018"/>
    </source>
</evidence>
<evidence type="ECO:0000256" key="14">
    <source>
        <dbReference type="ARBA" id="ARBA00023242"/>
    </source>
</evidence>
<keyword evidence="13 15" id="KW-0234">DNA repair</keyword>
<keyword evidence="11 15" id="KW-0862">Zinc</keyword>
<dbReference type="GO" id="GO:0008270">
    <property type="term" value="F:zinc ion binding"/>
    <property type="evidence" value="ECO:0007669"/>
    <property type="project" value="UniProtKB-KW"/>
</dbReference>
<dbReference type="eggNOG" id="KOG4718">
    <property type="taxonomic scope" value="Eukaryota"/>
</dbReference>
<comment type="function">
    <text evidence="15">Acts in a DNA repair pathway for removal of UV-induced DNA damage that is distinct from classical nucleotide excision repair and in repair of ionizing radiation damage. Functions in homologous recombination repair of DNA double strand breaks and in recovery of stalled replication forks.</text>
</comment>
<evidence type="ECO:0000256" key="4">
    <source>
        <dbReference type="ARBA" id="ARBA00012483"/>
    </source>
</evidence>
<feature type="compositionally biased region" description="Acidic residues" evidence="16">
    <location>
        <begin position="313"/>
        <end position="334"/>
    </location>
</feature>
<dbReference type="FunFam" id="3.30.40.10:FF:000640">
    <property type="entry name" value="DNA repair protein Nse1, putative"/>
    <property type="match status" value="1"/>
</dbReference>
<evidence type="ECO:0000256" key="11">
    <source>
        <dbReference type="ARBA" id="ARBA00022833"/>
    </source>
</evidence>
<dbReference type="InterPro" id="IPR011513">
    <property type="entry name" value="Nse1"/>
</dbReference>
<feature type="region of interest" description="Disordered" evidence="16">
    <location>
        <begin position="291"/>
        <end position="334"/>
    </location>
</feature>
<feature type="region of interest" description="Disordered" evidence="16">
    <location>
        <begin position="143"/>
        <end position="169"/>
    </location>
</feature>
<dbReference type="InterPro" id="IPR014857">
    <property type="entry name" value="Nse1_RING_C4HC3-type"/>
</dbReference>
<comment type="similarity">
    <text evidence="3 15">Belongs to the NSE1 family.</text>
</comment>
<dbReference type="Proteomes" id="UP000014074">
    <property type="component" value="Unassembled WGS sequence"/>
</dbReference>
<dbReference type="CDD" id="cd16493">
    <property type="entry name" value="RING-CH-C4HC3_NSE1"/>
    <property type="match status" value="1"/>
</dbReference>
<dbReference type="Gene3D" id="1.10.10.10">
    <property type="entry name" value="Winged helix-like DNA-binding domain superfamily/Winged helix DNA-binding domain"/>
    <property type="match status" value="1"/>
</dbReference>
<accession>R8BUZ2</accession>
<evidence type="ECO:0000256" key="2">
    <source>
        <dbReference type="ARBA" id="ARBA00004123"/>
    </source>
</evidence>
<name>R8BUZ2_PHAM7</name>
<evidence type="ECO:0000256" key="6">
    <source>
        <dbReference type="ARBA" id="ARBA00022679"/>
    </source>
</evidence>
<proteinExistence type="inferred from homology"/>
<keyword evidence="9 15" id="KW-0863">Zinc-finger</keyword>
<evidence type="ECO:0000256" key="12">
    <source>
        <dbReference type="ARBA" id="ARBA00023172"/>
    </source>
</evidence>
<keyword evidence="14 15" id="KW-0539">Nucleus</keyword>
<organism evidence="18 19">
    <name type="scientific">Phaeoacremonium minimum (strain UCR-PA7)</name>
    <name type="common">Esca disease fungus</name>
    <name type="synonym">Togninia minima</name>
    <dbReference type="NCBI Taxonomy" id="1286976"/>
    <lineage>
        <taxon>Eukaryota</taxon>
        <taxon>Fungi</taxon>
        <taxon>Dikarya</taxon>
        <taxon>Ascomycota</taxon>
        <taxon>Pezizomycotina</taxon>
        <taxon>Sordariomycetes</taxon>
        <taxon>Sordariomycetidae</taxon>
        <taxon>Togniniales</taxon>
        <taxon>Togniniaceae</taxon>
        <taxon>Phaeoacremonium</taxon>
    </lineage>
</organism>
<dbReference type="EMBL" id="KB932857">
    <property type="protein sequence ID" value="EOO03135.1"/>
    <property type="molecule type" value="Genomic_DNA"/>
</dbReference>
<evidence type="ECO:0000256" key="13">
    <source>
        <dbReference type="ARBA" id="ARBA00023204"/>
    </source>
</evidence>
<dbReference type="EC" id="2.3.2.27" evidence="4 15"/>
<dbReference type="GO" id="GO:0000724">
    <property type="term" value="P:double-strand break repair via homologous recombination"/>
    <property type="evidence" value="ECO:0007669"/>
    <property type="project" value="TreeGrafter"/>
</dbReference>
<reference evidence="19" key="1">
    <citation type="journal article" date="2013" name="Genome Announc.">
        <title>Draft genome sequence of the ascomycete Phaeoacremonium aleophilum strain UCR-PA7, a causal agent of the esca disease complex in grapevines.</title>
        <authorList>
            <person name="Blanco-Ulate B."/>
            <person name="Rolshausen P."/>
            <person name="Cantu D."/>
        </authorList>
    </citation>
    <scope>NUCLEOTIDE SEQUENCE [LARGE SCALE GENOMIC DNA]</scope>
    <source>
        <strain evidence="19">UCR-PA7</strain>
    </source>
</reference>
<dbReference type="InterPro" id="IPR013083">
    <property type="entry name" value="Znf_RING/FYVE/PHD"/>
</dbReference>
<protein>
    <recommendedName>
        <fullName evidence="5 15">Non-structural maintenance of chromosomes element 1 homolog</fullName>
        <ecNumber evidence="4 15">2.3.2.27</ecNumber>
    </recommendedName>
</protein>
<dbReference type="Gene3D" id="3.30.40.10">
    <property type="entry name" value="Zinc/RING finger domain, C3HC4 (zinc finger)"/>
    <property type="match status" value="1"/>
</dbReference>
<dbReference type="Pfam" id="PF07574">
    <property type="entry name" value="SMC_Nse1"/>
    <property type="match status" value="1"/>
</dbReference>
<dbReference type="GeneID" id="19321487"/>
<evidence type="ECO:0000256" key="16">
    <source>
        <dbReference type="SAM" id="MobiDB-lite"/>
    </source>
</evidence>
<evidence type="ECO:0000256" key="10">
    <source>
        <dbReference type="ARBA" id="ARBA00022786"/>
    </source>
</evidence>
<dbReference type="PANTHER" id="PTHR20973:SF0">
    <property type="entry name" value="NON-STRUCTURAL MAINTENANCE OF CHROMOSOMES ELEMENT 1 HOMOLOG"/>
    <property type="match status" value="1"/>
</dbReference>
<sequence length="334" mass="38135">MDWEPPLPEGYDDSNRAFVQAFMARGTLTFPEAQRILAAIVSAQRGGERVDPDSVEREDFEGYIAMAREAVSPLDFDVRSTMHQVKKERLWALINAHSDPSTQLATSHTPDEISFIKRLLDAMFETYNSRRMEVMAVTAPQARKLARPVRNPQQNGDGEASQTSSDKGLKHSEVEALLVSLVDEGWLEKSREGFYSLSPRALMELWSWLMASYNDPDAGDDEWQRIKFCEACKEIVTVGQRCAERDCNTRLHDICENAYWRTRRDKKCPRCERPWTSKHFVGERAVTETEAFQRGRRRGSGRRSDLADSIMQQDDEDDDQDGVDEADEDMDGQA</sequence>
<evidence type="ECO:0000256" key="1">
    <source>
        <dbReference type="ARBA" id="ARBA00000900"/>
    </source>
</evidence>
<evidence type="ECO:0000256" key="8">
    <source>
        <dbReference type="ARBA" id="ARBA00022763"/>
    </source>
</evidence>